<reference evidence="2 3" key="1">
    <citation type="submission" date="2020-01" db="EMBL/GenBank/DDBJ databases">
        <authorList>
            <consortium name="DOE Joint Genome Institute"/>
            <person name="Haridas S."/>
            <person name="Albert R."/>
            <person name="Binder M."/>
            <person name="Bloem J."/>
            <person name="Labutti K."/>
            <person name="Salamov A."/>
            <person name="Andreopoulos B."/>
            <person name="Baker S.E."/>
            <person name="Barry K."/>
            <person name="Bills G."/>
            <person name="Bluhm B.H."/>
            <person name="Cannon C."/>
            <person name="Castanera R."/>
            <person name="Culley D.E."/>
            <person name="Daum C."/>
            <person name="Ezra D."/>
            <person name="Gonzalez J.B."/>
            <person name="Henrissat B."/>
            <person name="Kuo A."/>
            <person name="Liang C."/>
            <person name="Lipzen A."/>
            <person name="Lutzoni F."/>
            <person name="Magnuson J."/>
            <person name="Mondo S."/>
            <person name="Nolan M."/>
            <person name="Ohm R."/>
            <person name="Pangilinan J."/>
            <person name="Park H.-J.H."/>
            <person name="Ramirez L."/>
            <person name="Alfaro M."/>
            <person name="Sun H."/>
            <person name="Tritt A."/>
            <person name="Yoshinaga Y."/>
            <person name="Zwiers L.-H.L."/>
            <person name="Turgeon B.G."/>
            <person name="Goodwin S.B."/>
            <person name="Spatafora J.W."/>
            <person name="Crous P.W."/>
            <person name="Grigoriev I.V."/>
        </authorList>
    </citation>
    <scope>NUCLEOTIDE SEQUENCE [LARGE SCALE GENOMIC DNA]</scope>
    <source>
        <strain evidence="2 3">CBS 611.86</strain>
    </source>
</reference>
<gene>
    <name evidence="2" type="ORF">BDV95DRAFT_188607</name>
</gene>
<keyword evidence="1" id="KW-0472">Membrane</keyword>
<dbReference type="EMBL" id="JAADJZ010000024">
    <property type="protein sequence ID" value="KAF2867255.1"/>
    <property type="molecule type" value="Genomic_DNA"/>
</dbReference>
<keyword evidence="1" id="KW-0812">Transmembrane</keyword>
<evidence type="ECO:0000256" key="1">
    <source>
        <dbReference type="SAM" id="Phobius"/>
    </source>
</evidence>
<name>A0A7C8M4F2_9PLEO</name>
<dbReference type="Proteomes" id="UP000481861">
    <property type="component" value="Unassembled WGS sequence"/>
</dbReference>
<comment type="caution">
    <text evidence="2">The sequence shown here is derived from an EMBL/GenBank/DDBJ whole genome shotgun (WGS) entry which is preliminary data.</text>
</comment>
<feature type="transmembrane region" description="Helical" evidence="1">
    <location>
        <begin position="7"/>
        <end position="25"/>
    </location>
</feature>
<feature type="transmembrane region" description="Helical" evidence="1">
    <location>
        <begin position="31"/>
        <end position="49"/>
    </location>
</feature>
<dbReference type="AlphaFoldDB" id="A0A7C8M4F2"/>
<keyword evidence="1" id="KW-1133">Transmembrane helix</keyword>
<sequence length="121" mass="13830">MHTPTYLHNRFLASTIMVFYTSIILSGRGKAAFSTNTIFFLFFFSSFCGKCPDVTRHQAFRKQTLRRGVRFVSSCPFDSSRVFGDSALCFFSETRRTWRVSNRWQGKLGLAGHVNSLALLL</sequence>
<evidence type="ECO:0000313" key="3">
    <source>
        <dbReference type="Proteomes" id="UP000481861"/>
    </source>
</evidence>
<evidence type="ECO:0000313" key="2">
    <source>
        <dbReference type="EMBL" id="KAF2867255.1"/>
    </source>
</evidence>
<proteinExistence type="predicted"/>
<protein>
    <submittedName>
        <fullName evidence="2">Uncharacterized protein</fullName>
    </submittedName>
</protein>
<accession>A0A7C8M4F2</accession>
<organism evidence="2 3">
    <name type="scientific">Massariosphaeria phaeospora</name>
    <dbReference type="NCBI Taxonomy" id="100035"/>
    <lineage>
        <taxon>Eukaryota</taxon>
        <taxon>Fungi</taxon>
        <taxon>Dikarya</taxon>
        <taxon>Ascomycota</taxon>
        <taxon>Pezizomycotina</taxon>
        <taxon>Dothideomycetes</taxon>
        <taxon>Pleosporomycetidae</taxon>
        <taxon>Pleosporales</taxon>
        <taxon>Pleosporales incertae sedis</taxon>
        <taxon>Massariosphaeria</taxon>
    </lineage>
</organism>
<keyword evidence="3" id="KW-1185">Reference proteome</keyword>